<dbReference type="GO" id="GO:0016787">
    <property type="term" value="F:hydrolase activity"/>
    <property type="evidence" value="ECO:0007669"/>
    <property type="project" value="UniProtKB-KW"/>
</dbReference>
<keyword evidence="2" id="KW-0479">Metal-binding</keyword>
<dbReference type="AlphaFoldDB" id="A0A4V2G330"/>
<dbReference type="EMBL" id="SHKW01000003">
    <property type="protein sequence ID" value="RZU35256.1"/>
    <property type="molecule type" value="Genomic_DNA"/>
</dbReference>
<evidence type="ECO:0000256" key="2">
    <source>
        <dbReference type="ARBA" id="ARBA00022723"/>
    </source>
</evidence>
<dbReference type="Proteomes" id="UP000292958">
    <property type="component" value="Unassembled WGS sequence"/>
</dbReference>
<name>A0A4V2G330_9BACT</name>
<keyword evidence="4" id="KW-0862">Zinc</keyword>
<evidence type="ECO:0000313" key="6">
    <source>
        <dbReference type="EMBL" id="RZU35256.1"/>
    </source>
</evidence>
<evidence type="ECO:0000259" key="5">
    <source>
        <dbReference type="SMART" id="SM00849"/>
    </source>
</evidence>
<dbReference type="SUPFAM" id="SSF56281">
    <property type="entry name" value="Metallo-hydrolase/oxidoreductase"/>
    <property type="match status" value="1"/>
</dbReference>
<dbReference type="InterPro" id="IPR001279">
    <property type="entry name" value="Metallo-B-lactamas"/>
</dbReference>
<evidence type="ECO:0000256" key="4">
    <source>
        <dbReference type="ARBA" id="ARBA00022833"/>
    </source>
</evidence>
<reference evidence="6 7" key="1">
    <citation type="submission" date="2019-02" db="EMBL/GenBank/DDBJ databases">
        <title>Genomic Encyclopedia of Archaeal and Bacterial Type Strains, Phase II (KMG-II): from individual species to whole genera.</title>
        <authorList>
            <person name="Goeker M."/>
        </authorList>
    </citation>
    <scope>NUCLEOTIDE SEQUENCE [LARGE SCALE GENOMIC DNA]</scope>
    <source>
        <strain evidence="6 7">DSM 18101</strain>
    </source>
</reference>
<protein>
    <submittedName>
        <fullName evidence="6">Glyoxylase-like metal-dependent hydrolase (Beta-lactamase superfamily II)</fullName>
    </submittedName>
</protein>
<dbReference type="InterPro" id="IPR036866">
    <property type="entry name" value="RibonucZ/Hydroxyglut_hydro"/>
</dbReference>
<sequence>MTEAKKYIAPSLLQPDNSDLVVAAATSGFTINGVRIDRIIECTVPLEPIKIFLPSLTAETLASNRHWMQPWALDPQDQIIVGIQSYVVRTAHHTILVDTCVGNDKSRPGRGFMDRRTDAAWTSGLAALGLSFEDIDIVMCTHLHVDHVGWNTRLENGRWEPSFPNARYLFSEKELAYWTAQNEIEPVRHLVDSVLPVIAAGRHQLVSSSFELDDQVRLLPTPGHTPDHFAVVVGKGHDDVVFTGDLMHSPLQLLDPDLFTRVDTDKALACTSRRAFLERYCGSDTICCTAHFPELMGVRINRWGAGFRGDAIE</sequence>
<evidence type="ECO:0000256" key="1">
    <source>
        <dbReference type="ARBA" id="ARBA00007749"/>
    </source>
</evidence>
<dbReference type="CDD" id="cd16277">
    <property type="entry name" value="metallo-hydrolase-like_MBL-fold"/>
    <property type="match status" value="1"/>
</dbReference>
<evidence type="ECO:0000313" key="7">
    <source>
        <dbReference type="Proteomes" id="UP000292958"/>
    </source>
</evidence>
<organism evidence="6 7">
    <name type="scientific">Edaphobacter modestus</name>
    <dbReference type="NCBI Taxonomy" id="388466"/>
    <lineage>
        <taxon>Bacteria</taxon>
        <taxon>Pseudomonadati</taxon>
        <taxon>Acidobacteriota</taxon>
        <taxon>Terriglobia</taxon>
        <taxon>Terriglobales</taxon>
        <taxon>Acidobacteriaceae</taxon>
        <taxon>Edaphobacter</taxon>
    </lineage>
</organism>
<dbReference type="PANTHER" id="PTHR42978:SF6">
    <property type="entry name" value="QUORUM-QUENCHING LACTONASE YTNP-RELATED"/>
    <property type="match status" value="1"/>
</dbReference>
<comment type="caution">
    <text evidence="6">The sequence shown here is derived from an EMBL/GenBank/DDBJ whole genome shotgun (WGS) entry which is preliminary data.</text>
</comment>
<accession>A0A4V2G330</accession>
<comment type="similarity">
    <text evidence="1">Belongs to the metallo-beta-lactamase superfamily.</text>
</comment>
<gene>
    <name evidence="6" type="ORF">BDD14_6021</name>
</gene>
<feature type="domain" description="Metallo-beta-lactamase" evidence="5">
    <location>
        <begin position="82"/>
        <end position="291"/>
    </location>
</feature>
<dbReference type="SMART" id="SM00849">
    <property type="entry name" value="Lactamase_B"/>
    <property type="match status" value="1"/>
</dbReference>
<dbReference type="PANTHER" id="PTHR42978">
    <property type="entry name" value="QUORUM-QUENCHING LACTONASE YTNP-RELATED-RELATED"/>
    <property type="match status" value="1"/>
</dbReference>
<dbReference type="GO" id="GO:0046872">
    <property type="term" value="F:metal ion binding"/>
    <property type="evidence" value="ECO:0007669"/>
    <property type="project" value="UniProtKB-KW"/>
</dbReference>
<evidence type="ECO:0000256" key="3">
    <source>
        <dbReference type="ARBA" id="ARBA00022801"/>
    </source>
</evidence>
<keyword evidence="3 6" id="KW-0378">Hydrolase</keyword>
<dbReference type="InterPro" id="IPR051013">
    <property type="entry name" value="MBL_superfamily_lactonases"/>
</dbReference>
<keyword evidence="7" id="KW-1185">Reference proteome</keyword>
<dbReference type="Gene3D" id="3.60.15.10">
    <property type="entry name" value="Ribonuclease Z/Hydroxyacylglutathione hydrolase-like"/>
    <property type="match status" value="1"/>
</dbReference>
<dbReference type="Pfam" id="PF00753">
    <property type="entry name" value="Lactamase_B"/>
    <property type="match status" value="1"/>
</dbReference>
<proteinExistence type="inferred from homology"/>